<comment type="subcellular location">
    <subcellularLocation>
        <location evidence="1">Membrane</location>
    </subcellularLocation>
</comment>
<evidence type="ECO:0000313" key="7">
    <source>
        <dbReference type="Proteomes" id="UP001154078"/>
    </source>
</evidence>
<feature type="transmembrane region" description="Helical" evidence="5">
    <location>
        <begin position="143"/>
        <end position="164"/>
    </location>
</feature>
<dbReference type="PANTHER" id="PTHR48021:SF1">
    <property type="entry name" value="GH07001P-RELATED"/>
    <property type="match status" value="1"/>
</dbReference>
<gene>
    <name evidence="6" type="ORF">MELIAE_LOCUS12977</name>
</gene>
<dbReference type="Gene3D" id="1.20.1250.20">
    <property type="entry name" value="MFS general substrate transporter like domains"/>
    <property type="match status" value="1"/>
</dbReference>
<feature type="transmembrane region" description="Helical" evidence="5">
    <location>
        <begin position="288"/>
        <end position="306"/>
    </location>
</feature>
<dbReference type="OrthoDB" id="6339427at2759"/>
<name>A0A9P0BJG4_BRAAE</name>
<dbReference type="GO" id="GO:0016020">
    <property type="term" value="C:membrane"/>
    <property type="evidence" value="ECO:0007669"/>
    <property type="project" value="UniProtKB-SubCell"/>
</dbReference>
<evidence type="ECO:0000256" key="3">
    <source>
        <dbReference type="ARBA" id="ARBA00022989"/>
    </source>
</evidence>
<keyword evidence="4 5" id="KW-0472">Membrane</keyword>
<dbReference type="GO" id="GO:0022857">
    <property type="term" value="F:transmembrane transporter activity"/>
    <property type="evidence" value="ECO:0007669"/>
    <property type="project" value="InterPro"/>
</dbReference>
<dbReference type="Pfam" id="PF00083">
    <property type="entry name" value="Sugar_tr"/>
    <property type="match status" value="1"/>
</dbReference>
<evidence type="ECO:0000256" key="2">
    <source>
        <dbReference type="ARBA" id="ARBA00022692"/>
    </source>
</evidence>
<protein>
    <submittedName>
        <fullName evidence="6">Uncharacterized protein</fullName>
    </submittedName>
</protein>
<feature type="transmembrane region" description="Helical" evidence="5">
    <location>
        <begin position="84"/>
        <end position="100"/>
    </location>
</feature>
<feature type="transmembrane region" description="Helical" evidence="5">
    <location>
        <begin position="12"/>
        <end position="36"/>
    </location>
</feature>
<dbReference type="AlphaFoldDB" id="A0A9P0BJG4"/>
<evidence type="ECO:0000256" key="5">
    <source>
        <dbReference type="SAM" id="Phobius"/>
    </source>
</evidence>
<keyword evidence="7" id="KW-1185">Reference proteome</keyword>
<organism evidence="6 7">
    <name type="scientific">Brassicogethes aeneus</name>
    <name type="common">Rape pollen beetle</name>
    <name type="synonym">Meligethes aeneus</name>
    <dbReference type="NCBI Taxonomy" id="1431903"/>
    <lineage>
        <taxon>Eukaryota</taxon>
        <taxon>Metazoa</taxon>
        <taxon>Ecdysozoa</taxon>
        <taxon>Arthropoda</taxon>
        <taxon>Hexapoda</taxon>
        <taxon>Insecta</taxon>
        <taxon>Pterygota</taxon>
        <taxon>Neoptera</taxon>
        <taxon>Endopterygota</taxon>
        <taxon>Coleoptera</taxon>
        <taxon>Polyphaga</taxon>
        <taxon>Cucujiformia</taxon>
        <taxon>Nitidulidae</taxon>
        <taxon>Meligethinae</taxon>
        <taxon>Brassicogethes</taxon>
    </lineage>
</organism>
<dbReference type="PANTHER" id="PTHR48021">
    <property type="match status" value="1"/>
</dbReference>
<reference evidence="6" key="1">
    <citation type="submission" date="2021-12" db="EMBL/GenBank/DDBJ databases">
        <authorList>
            <person name="King R."/>
        </authorList>
    </citation>
    <scope>NUCLEOTIDE SEQUENCE</scope>
</reference>
<feature type="transmembrane region" description="Helical" evidence="5">
    <location>
        <begin position="250"/>
        <end position="276"/>
    </location>
</feature>
<dbReference type="InterPro" id="IPR005828">
    <property type="entry name" value="MFS_sugar_transport-like"/>
</dbReference>
<dbReference type="SUPFAM" id="SSF103473">
    <property type="entry name" value="MFS general substrate transporter"/>
    <property type="match status" value="1"/>
</dbReference>
<keyword evidence="2 5" id="KW-0812">Transmembrane</keyword>
<sequence length="310" mass="34729">MKLKILQNVFSLICQLFAIFPAILLNIPFGMMLAWPSPTYPRYLLESSPIPIDLDQSAMIAGFLMIGLSVATPLSSATWIGPKNSMTVGSFLMTLGWIVLWRANSIYLVLLGRFITGFGYGFCVSKIKKYISEMCEKELSSGIINLTMPATCVGVITMFSYGNFVKLEDVSVIASIISACIFCLVAFLPHTPKEFIQSNNLKYAKHVIEAVNPKANVQEVINKMKMELSSKEINVSFLGILKDSNLRLDFFNIAILTFFQQFTGVPSTIIYCQIMFSKCKVEHPIYMSMVYVIFFLFGNILGIFVTPKIQ</sequence>
<evidence type="ECO:0000313" key="6">
    <source>
        <dbReference type="EMBL" id="CAH0564400.1"/>
    </source>
</evidence>
<feature type="transmembrane region" description="Helical" evidence="5">
    <location>
        <begin position="170"/>
        <end position="188"/>
    </location>
</feature>
<keyword evidence="3 5" id="KW-1133">Transmembrane helix</keyword>
<evidence type="ECO:0000256" key="4">
    <source>
        <dbReference type="ARBA" id="ARBA00023136"/>
    </source>
</evidence>
<dbReference type="InterPro" id="IPR050549">
    <property type="entry name" value="MFS_Trehalose_Transporter"/>
</dbReference>
<feature type="transmembrane region" description="Helical" evidence="5">
    <location>
        <begin position="56"/>
        <end position="77"/>
    </location>
</feature>
<dbReference type="EMBL" id="OV121140">
    <property type="protein sequence ID" value="CAH0564400.1"/>
    <property type="molecule type" value="Genomic_DNA"/>
</dbReference>
<evidence type="ECO:0000256" key="1">
    <source>
        <dbReference type="ARBA" id="ARBA00004370"/>
    </source>
</evidence>
<dbReference type="Proteomes" id="UP001154078">
    <property type="component" value="Chromosome 9"/>
</dbReference>
<proteinExistence type="predicted"/>
<accession>A0A9P0BJG4</accession>
<dbReference type="InterPro" id="IPR036259">
    <property type="entry name" value="MFS_trans_sf"/>
</dbReference>